<reference evidence="1 2" key="1">
    <citation type="submission" date="2019-12" db="EMBL/GenBank/DDBJ databases">
        <authorList>
            <person name="Lee S.D."/>
        </authorList>
    </citation>
    <scope>NUCLEOTIDE SEQUENCE [LARGE SCALE GENOMIC DNA]</scope>
    <source>
        <strain evidence="1 2">GH1-50</strain>
    </source>
</reference>
<keyword evidence="2" id="KW-1185">Reference proteome</keyword>
<evidence type="ECO:0008006" key="3">
    <source>
        <dbReference type="Google" id="ProtNLM"/>
    </source>
</evidence>
<gene>
    <name evidence="1" type="ORF">GQ651_06295</name>
</gene>
<dbReference type="EMBL" id="WUPT01000001">
    <property type="protein sequence ID" value="MXQ07454.1"/>
    <property type="molecule type" value="Genomic_DNA"/>
</dbReference>
<comment type="caution">
    <text evidence="1">The sequence shown here is derived from an EMBL/GenBank/DDBJ whole genome shotgun (WGS) entry which is preliminary data.</text>
</comment>
<sequence length="186" mass="19980">MPEEAFEWSSIGLLEAMATTDRVAYCPSVFSFNTYAQPPAAGRHILRYGDMPGSNGPGQVRAVLGGTGLAVSALSDHIPEAVSAALHFVGKGAQLRMAEWGGQPAHRSVWEPDAAATRNGSFFDDCRAVQTGACIRPRWPGYIALQNEAGRLLRDDLAQQHRAMSRVVDEIEEAFRAARTRGAAAA</sequence>
<evidence type="ECO:0000313" key="1">
    <source>
        <dbReference type="EMBL" id="MXQ07454.1"/>
    </source>
</evidence>
<dbReference type="Gene3D" id="3.40.190.10">
    <property type="entry name" value="Periplasmic binding protein-like II"/>
    <property type="match status" value="2"/>
</dbReference>
<organism evidence="1 2">
    <name type="scientific">Kangsaoukella pontilimi</name>
    <dbReference type="NCBI Taxonomy" id="2691042"/>
    <lineage>
        <taxon>Bacteria</taxon>
        <taxon>Pseudomonadati</taxon>
        <taxon>Pseudomonadota</taxon>
        <taxon>Alphaproteobacteria</taxon>
        <taxon>Rhodobacterales</taxon>
        <taxon>Paracoccaceae</taxon>
        <taxon>Kangsaoukella</taxon>
    </lineage>
</organism>
<proteinExistence type="predicted"/>
<dbReference type="AlphaFoldDB" id="A0A7C9MW93"/>
<name>A0A7C9MW93_9RHOB</name>
<evidence type="ECO:0000313" key="2">
    <source>
        <dbReference type="Proteomes" id="UP000480350"/>
    </source>
</evidence>
<dbReference type="SUPFAM" id="SSF53850">
    <property type="entry name" value="Periplasmic binding protein-like II"/>
    <property type="match status" value="1"/>
</dbReference>
<protein>
    <recommendedName>
        <fullName evidence="3">Extracellular solute-binding protein</fullName>
    </recommendedName>
</protein>
<dbReference type="Proteomes" id="UP000480350">
    <property type="component" value="Unassembled WGS sequence"/>
</dbReference>
<accession>A0A7C9MW93</accession>
<reference evidence="1 2" key="2">
    <citation type="submission" date="2020-03" db="EMBL/GenBank/DDBJ databases">
        <title>Kangsaoukella pontilimi gen. nov., sp. nov., a new member of the family Rhodobacteraceae isolated from a tidal mudflat.</title>
        <authorList>
            <person name="Kim I.S."/>
        </authorList>
    </citation>
    <scope>NUCLEOTIDE SEQUENCE [LARGE SCALE GENOMIC DNA]</scope>
    <source>
        <strain evidence="1 2">GH1-50</strain>
    </source>
</reference>
<dbReference type="RefSeq" id="WP_160763328.1">
    <property type="nucleotide sequence ID" value="NZ_WUPT01000001.1"/>
</dbReference>